<accession>A0A4R4DNA7</accession>
<keyword evidence="1" id="KW-0812">Transmembrane</keyword>
<evidence type="ECO:0000313" key="3">
    <source>
        <dbReference type="Proteomes" id="UP000295023"/>
    </source>
</evidence>
<comment type="caution">
    <text evidence="2">The sequence shown here is derived from an EMBL/GenBank/DDBJ whole genome shotgun (WGS) entry which is preliminary data.</text>
</comment>
<dbReference type="Proteomes" id="UP000295023">
    <property type="component" value="Unassembled WGS sequence"/>
</dbReference>
<proteinExistence type="predicted"/>
<dbReference type="RefSeq" id="WP_132288860.1">
    <property type="nucleotide sequence ID" value="NZ_SKBM01000009.1"/>
</dbReference>
<reference evidence="2 3" key="1">
    <citation type="submission" date="2019-03" db="EMBL/GenBank/DDBJ databases">
        <title>Paracraurococcus aquatilis NE82 genome sequence.</title>
        <authorList>
            <person name="Zhao Y."/>
            <person name="Du Z."/>
        </authorList>
    </citation>
    <scope>NUCLEOTIDE SEQUENCE [LARGE SCALE GENOMIC DNA]</scope>
    <source>
        <strain evidence="2 3">NE82</strain>
    </source>
</reference>
<keyword evidence="1" id="KW-0472">Membrane</keyword>
<dbReference type="AlphaFoldDB" id="A0A4R4DNA7"/>
<protein>
    <submittedName>
        <fullName evidence="2">Cbb3-type cytochrome oxidase assembly protein CcoS</fullName>
    </submittedName>
</protein>
<gene>
    <name evidence="2" type="primary">ccoS</name>
    <name evidence="2" type="ORF">EXY23_11750</name>
</gene>
<dbReference type="EMBL" id="SKBM01000009">
    <property type="protein sequence ID" value="TCZ63037.1"/>
    <property type="molecule type" value="Genomic_DNA"/>
</dbReference>
<dbReference type="OrthoDB" id="9802763at2"/>
<feature type="transmembrane region" description="Helical" evidence="1">
    <location>
        <begin position="6"/>
        <end position="26"/>
    </location>
</feature>
<keyword evidence="1" id="KW-1133">Transmembrane helix</keyword>
<dbReference type="InterPro" id="IPR004714">
    <property type="entry name" value="Cyt_oxidase_maturation_cbb3"/>
</dbReference>
<evidence type="ECO:0000313" key="2">
    <source>
        <dbReference type="EMBL" id="TCZ63037.1"/>
    </source>
</evidence>
<organism evidence="2 3">
    <name type="scientific">Roseicella aquatilis</name>
    <dbReference type="NCBI Taxonomy" id="2527868"/>
    <lineage>
        <taxon>Bacteria</taxon>
        <taxon>Pseudomonadati</taxon>
        <taxon>Pseudomonadota</taxon>
        <taxon>Alphaproteobacteria</taxon>
        <taxon>Acetobacterales</taxon>
        <taxon>Roseomonadaceae</taxon>
        <taxon>Roseicella</taxon>
    </lineage>
</organism>
<keyword evidence="3" id="KW-1185">Reference proteome</keyword>
<dbReference type="PANTHER" id="PTHR41532">
    <property type="entry name" value="FIXS PROTEIN"/>
    <property type="match status" value="1"/>
</dbReference>
<name>A0A4R4DNA7_9PROT</name>
<dbReference type="NCBIfam" id="TIGR00847">
    <property type="entry name" value="ccoS"/>
    <property type="match status" value="1"/>
</dbReference>
<dbReference type="PANTHER" id="PTHR41532:SF1">
    <property type="entry name" value="FIXS PROTEIN"/>
    <property type="match status" value="1"/>
</dbReference>
<evidence type="ECO:0000256" key="1">
    <source>
        <dbReference type="SAM" id="Phobius"/>
    </source>
</evidence>
<dbReference type="Pfam" id="PF03597">
    <property type="entry name" value="FixS"/>
    <property type="match status" value="1"/>
</dbReference>
<sequence>MYALIWLLPVTLMLGGGGLVLFLWCVRSGQFEDLDGAAWRILQDDKPRPPSRREAHHRES</sequence>